<dbReference type="EMBL" id="LHXY01000001">
    <property type="protein sequence ID" value="KXB02528.1"/>
    <property type="molecule type" value="Genomic_DNA"/>
</dbReference>
<dbReference type="SUPFAM" id="SSF75712">
    <property type="entry name" value="Rad50 coiled-coil Zn hook"/>
    <property type="match status" value="1"/>
</dbReference>
<feature type="binding site" evidence="6">
    <location>
        <position position="408"/>
    </location>
    <ligand>
        <name>Zn(2+)</name>
        <dbReference type="ChEBI" id="CHEBI:29105"/>
    </ligand>
</feature>
<keyword evidence="10" id="KW-1185">Reference proteome</keyword>
<name>A0A133V7V1_9EURY</name>
<dbReference type="PANTHER" id="PTHR32114:SF2">
    <property type="entry name" value="ABC TRANSPORTER ABCH.3"/>
    <property type="match status" value="1"/>
</dbReference>
<reference evidence="9 10" key="1">
    <citation type="journal article" date="2016" name="Sci. Rep.">
        <title>Metabolic traits of an uncultured archaeal lineage -MSBL1- from brine pools of the Red Sea.</title>
        <authorList>
            <person name="Mwirichia R."/>
            <person name="Alam I."/>
            <person name="Rashid M."/>
            <person name="Vinu M."/>
            <person name="Ba-Alawi W."/>
            <person name="Anthony Kamau A."/>
            <person name="Kamanda Ngugi D."/>
            <person name="Goker M."/>
            <person name="Klenk H.P."/>
            <person name="Bajic V."/>
            <person name="Stingl U."/>
        </authorList>
    </citation>
    <scope>NUCLEOTIDE SEQUENCE [LARGE SCALE GENOMIC DNA]</scope>
    <source>
        <strain evidence="9">SCGC-AAA261F17</strain>
    </source>
</reference>
<dbReference type="InterPro" id="IPR041685">
    <property type="entry name" value="AAA_GajA/Old/RecF-like"/>
</dbReference>
<organism evidence="9 10">
    <name type="scientific">candidate division MSBL1 archaeon SCGC-AAA261F17</name>
    <dbReference type="NCBI Taxonomy" id="1698274"/>
    <lineage>
        <taxon>Archaea</taxon>
        <taxon>Methanobacteriati</taxon>
        <taxon>Methanobacteriota</taxon>
        <taxon>candidate division MSBL1</taxon>
    </lineage>
</organism>
<accession>A0A133V7V1</accession>
<keyword evidence="5" id="KW-0175">Coiled coil</keyword>
<feature type="domain" description="Zinc-hook" evidence="8">
    <location>
        <begin position="360"/>
        <end position="457"/>
    </location>
</feature>
<evidence type="ECO:0000256" key="4">
    <source>
        <dbReference type="ARBA" id="ARBA00022840"/>
    </source>
</evidence>
<evidence type="ECO:0000256" key="1">
    <source>
        <dbReference type="ARBA" id="ARBA00022723"/>
    </source>
</evidence>
<dbReference type="Proteomes" id="UP000070035">
    <property type="component" value="Unassembled WGS sequence"/>
</dbReference>
<keyword evidence="3 6" id="KW-0862">Zinc</keyword>
<feature type="compositionally biased region" description="Basic and acidic residues" evidence="7">
    <location>
        <begin position="299"/>
        <end position="334"/>
    </location>
</feature>
<evidence type="ECO:0000256" key="2">
    <source>
        <dbReference type="ARBA" id="ARBA00022741"/>
    </source>
</evidence>
<feature type="region of interest" description="Disordered" evidence="7">
    <location>
        <begin position="295"/>
        <end position="342"/>
    </location>
</feature>
<dbReference type="PROSITE" id="PS51131">
    <property type="entry name" value="ZN_HOOK"/>
    <property type="match status" value="1"/>
</dbReference>
<dbReference type="AlphaFoldDB" id="A0A133V7V1"/>
<dbReference type="Gene3D" id="3.40.50.300">
    <property type="entry name" value="P-loop containing nucleotide triphosphate hydrolases"/>
    <property type="match status" value="2"/>
</dbReference>
<dbReference type="GO" id="GO:0005524">
    <property type="term" value="F:ATP binding"/>
    <property type="evidence" value="ECO:0007669"/>
    <property type="project" value="UniProtKB-KW"/>
</dbReference>
<proteinExistence type="predicted"/>
<keyword evidence="1 6" id="KW-0479">Metal-binding</keyword>
<dbReference type="Pfam" id="PF13175">
    <property type="entry name" value="AAA_15"/>
    <property type="match status" value="1"/>
</dbReference>
<feature type="binding site" evidence="6">
    <location>
        <position position="405"/>
    </location>
    <ligand>
        <name>Zn(2+)</name>
        <dbReference type="ChEBI" id="CHEBI:29105"/>
    </ligand>
</feature>
<evidence type="ECO:0000256" key="5">
    <source>
        <dbReference type="ARBA" id="ARBA00023054"/>
    </source>
</evidence>
<dbReference type="SUPFAM" id="SSF52540">
    <property type="entry name" value="P-loop containing nucleoside triphosphate hydrolases"/>
    <property type="match status" value="2"/>
</dbReference>
<dbReference type="PANTHER" id="PTHR32114">
    <property type="entry name" value="ABC TRANSPORTER ABCH.3"/>
    <property type="match status" value="1"/>
</dbReference>
<protein>
    <recommendedName>
        <fullName evidence="8">Zinc-hook domain-containing protein</fullName>
    </recommendedName>
</protein>
<dbReference type="GO" id="GO:0046872">
    <property type="term" value="F:metal ion binding"/>
    <property type="evidence" value="ECO:0007669"/>
    <property type="project" value="UniProtKB-UniRule"/>
</dbReference>
<comment type="caution">
    <text evidence="9">The sequence shown here is derived from an EMBL/GenBank/DDBJ whole genome shotgun (WGS) entry which is preliminary data.</text>
</comment>
<evidence type="ECO:0000313" key="9">
    <source>
        <dbReference type="EMBL" id="KXB02528.1"/>
    </source>
</evidence>
<dbReference type="InterPro" id="IPR027417">
    <property type="entry name" value="P-loop_NTPase"/>
</dbReference>
<evidence type="ECO:0000256" key="7">
    <source>
        <dbReference type="SAM" id="MobiDB-lite"/>
    </source>
</evidence>
<dbReference type="InterPro" id="IPR013134">
    <property type="entry name" value="Zn_hook_RAD50"/>
</dbReference>
<dbReference type="Gene3D" id="1.10.287.510">
    <property type="entry name" value="Helix hairpin bin"/>
    <property type="match status" value="1"/>
</dbReference>
<evidence type="ECO:0000259" key="8">
    <source>
        <dbReference type="PROSITE" id="PS51131"/>
    </source>
</evidence>
<evidence type="ECO:0000313" key="10">
    <source>
        <dbReference type="Proteomes" id="UP000070035"/>
    </source>
</evidence>
<keyword evidence="4" id="KW-0067">ATP-binding</keyword>
<evidence type="ECO:0000256" key="6">
    <source>
        <dbReference type="PROSITE-ProRule" id="PRU00471"/>
    </source>
</evidence>
<sequence length="796" mass="92503">MITHVRLNNWKSHEDTSFQLGEGTNVLVGPMGSGKSAALEGITYALFGTLPTVKNRTIKLENLIKNRPNEEDSTEVEVGFIAPDENEYKVRRRIERGKGTVYAELRKNGGELIDKPQSTRVTEHVSRLLELDYDLFERMIYAEQNRLDYFLTLPPGKRKENLDELLGINKLENARKNTTTIINRLHGRRRDREEDVQELQEDEEIASLSQLEGELESLKKDMENLGEERKKLEPKIRKVEKRMKNLEELENKIQASEKNIAEVNASIRASDRQIRQVKEELGEDAEVSLKKLKEKHAKLKEQREKLDEKLEETKSQHESHSSKASELAGKRDTIEQQTQDLSQEIKRKSEVEEELQELQYSKIVKKLGELKNQREENHKKLTVLETRIKDTNQTLEDLQKAETTCPVCERPLTEEHRQELLQKKRGEVDLLEKRKTELENKSSDFKKDIQGVQERKEKAEELQEEVKNLHDLEKELKEQEELLNSINSRVEEAEEARGKVKKDLEELEEKAEELREEFESVGRKIQQRKNLQDGLEEKKKLENKIQRLKKELQKLRNEYNEKEAAKLKQRHEDLILRNKEVQTEISGVKKLISEKGKRVESARKKQEMLDRYEAEVKSLRHGVRSLSKVKTALAESQTTLRRQIIDAVNRVMNNLWEEIYPYRDFPSIRLAVVKRRGVSDYELQLRDRTGSWSSVEGVASGGERTSAALALRIAFAEVLIPHLSWLVLDEPTHNLDSEGIEKLSLVLKKRVPKIMKQLILITHEKRLESAVSGYLYRFQRDKSEGGPTKVQAISTS</sequence>
<keyword evidence="2" id="KW-0547">Nucleotide-binding</keyword>
<evidence type="ECO:0000256" key="3">
    <source>
        <dbReference type="ARBA" id="ARBA00022833"/>
    </source>
</evidence>
<gene>
    <name evidence="9" type="ORF">AKJ44_00150</name>
</gene>